<evidence type="ECO:0000256" key="2">
    <source>
        <dbReference type="ARBA" id="ARBA00022670"/>
    </source>
</evidence>
<evidence type="ECO:0000256" key="4">
    <source>
        <dbReference type="ARBA" id="ARBA00022801"/>
    </source>
</evidence>
<comment type="similarity">
    <text evidence="1 7">Belongs to the peptidase M3 family.</text>
</comment>
<proteinExistence type="inferred from homology"/>
<reference evidence="9 10" key="1">
    <citation type="submission" date="2020-04" db="EMBL/GenBank/DDBJ databases">
        <authorList>
            <person name="Klaysubun C."/>
            <person name="Duangmal K."/>
            <person name="Lipun K."/>
        </authorList>
    </citation>
    <scope>NUCLEOTIDE SEQUENCE [LARGE SCALE GENOMIC DNA]</scope>
    <source>
        <strain evidence="9 10">JCM 11839</strain>
    </source>
</reference>
<comment type="cofactor">
    <cofactor evidence="7">
        <name>Zn(2+)</name>
        <dbReference type="ChEBI" id="CHEBI:29105"/>
    </cofactor>
    <text evidence="7">Binds 1 zinc ion.</text>
</comment>
<evidence type="ECO:0000313" key="10">
    <source>
        <dbReference type="Proteomes" id="UP001296706"/>
    </source>
</evidence>
<comment type="caution">
    <text evidence="9">The sequence shown here is derived from an EMBL/GenBank/DDBJ whole genome shotgun (WGS) entry which is preliminary data.</text>
</comment>
<keyword evidence="10" id="KW-1185">Reference proteome</keyword>
<gene>
    <name evidence="9" type="ORF">HF577_23250</name>
</gene>
<keyword evidence="2 7" id="KW-0645">Protease</keyword>
<evidence type="ECO:0000256" key="6">
    <source>
        <dbReference type="ARBA" id="ARBA00023049"/>
    </source>
</evidence>
<feature type="domain" description="Peptidase M3A/M3B catalytic" evidence="8">
    <location>
        <begin position="233"/>
        <end position="674"/>
    </location>
</feature>
<dbReference type="SUPFAM" id="SSF55486">
    <property type="entry name" value="Metalloproteases ('zincins'), catalytic domain"/>
    <property type="match status" value="1"/>
</dbReference>
<dbReference type="Gene3D" id="1.10.1370.10">
    <property type="entry name" value="Neurolysin, domain 3"/>
    <property type="match status" value="1"/>
</dbReference>
<keyword evidence="5 7" id="KW-0862">Zinc</keyword>
<dbReference type="Gene3D" id="1.10.1370.40">
    <property type="match status" value="1"/>
</dbReference>
<dbReference type="InterPro" id="IPR024077">
    <property type="entry name" value="Neurolysin/TOP_dom2"/>
</dbReference>
<dbReference type="InterPro" id="IPR024079">
    <property type="entry name" value="MetalloPept_cat_dom_sf"/>
</dbReference>
<dbReference type="InterPro" id="IPR001567">
    <property type="entry name" value="Pept_M3A_M3B_dom"/>
</dbReference>
<evidence type="ECO:0000256" key="1">
    <source>
        <dbReference type="ARBA" id="ARBA00006040"/>
    </source>
</evidence>
<keyword evidence="3 7" id="KW-0479">Metal-binding</keyword>
<protein>
    <submittedName>
        <fullName evidence="9">M3 family metallopeptidase</fullName>
    </submittedName>
</protein>
<name>A0ABX1RHZ4_9PSEU</name>
<sequence length="677" mass="74067">MLARVSANPFLAPSPLPFEFPDFDAIREEHFAPAFTAGMEEQRAEVDAITGDPAPPTFANTVVALERSGAVLQRVSAVFFVLVSSCSTPGIRAIEAEFAPRLAAHSDAIMLDPALFARLETLHEARHELGLDAESLRLLERLHRDAVRAGARLGAVEQERLRALNAELSTLSTEFGAKLLAGANDAAVLVEDAAELAGLSPDAVSAAARAATSRGHDGAYLITLVLPTGQPVLSSLADRGLRERVHRASVTRGLGGEHDTREIVLRIAALRAERAALLGHPHHASWAVEIGTAGTVDAIDAMLGKLAPVAAANAQTEADELSVAAGHLIEAWDRAFHAERVRRERFDLDADTLRPYLELERVLHDGVFHAAGRLYGLRFSERHDLPRYHPEVRVFDVFDENGQLGLFVADLYARESKRGGAWMNSFVTQSRLLGTRPVVLNTLNLARPADGQPTLLTIDNVRTLFHEFGHALHGLFSDVQYPTFAGTRVPRDFVEYPSQVNEMWLEDPEVLANYARHHETGEPLPPELVARLAESRQFGEGFATTEYLAAALLDQAWHRLGPDEQVTDVETFEADAIGAAGVAVPTAPPRYRTTYFNHIFGGGYSAGYYSYIWSEVLDADTVEWFAENGGLRRENGDTFRRELLSRGGAVDPMEAYRAFRGRDPEIAPLLARRGLAS</sequence>
<accession>A0ABX1RHZ4</accession>
<keyword evidence="6 7" id="KW-0482">Metalloprotease</keyword>
<organism evidence="9 10">
    <name type="scientific">Pseudonocardia xinjiangensis</name>
    <dbReference type="NCBI Taxonomy" id="75289"/>
    <lineage>
        <taxon>Bacteria</taxon>
        <taxon>Bacillati</taxon>
        <taxon>Actinomycetota</taxon>
        <taxon>Actinomycetes</taxon>
        <taxon>Pseudonocardiales</taxon>
        <taxon>Pseudonocardiaceae</taxon>
        <taxon>Pseudonocardia</taxon>
    </lineage>
</organism>
<dbReference type="PANTHER" id="PTHR43660">
    <property type="entry name" value="DIPEPTIDYL CARBOXYPEPTIDASE"/>
    <property type="match status" value="1"/>
</dbReference>
<evidence type="ECO:0000259" key="8">
    <source>
        <dbReference type="Pfam" id="PF01432"/>
    </source>
</evidence>
<dbReference type="PANTHER" id="PTHR43660:SF1">
    <property type="entry name" value="DIPEPTIDYL CARBOXYPEPTIDASE"/>
    <property type="match status" value="1"/>
</dbReference>
<dbReference type="Gene3D" id="3.40.390.10">
    <property type="entry name" value="Collagenase (Catalytic Domain)"/>
    <property type="match status" value="1"/>
</dbReference>
<dbReference type="InterPro" id="IPR034005">
    <property type="entry name" value="M3A_DCP"/>
</dbReference>
<keyword evidence="4 7" id="KW-0378">Hydrolase</keyword>
<dbReference type="Pfam" id="PF01432">
    <property type="entry name" value="Peptidase_M3"/>
    <property type="match status" value="1"/>
</dbReference>
<dbReference type="CDD" id="cd06456">
    <property type="entry name" value="M3A_DCP"/>
    <property type="match status" value="1"/>
</dbReference>
<evidence type="ECO:0000256" key="7">
    <source>
        <dbReference type="RuleBase" id="RU003435"/>
    </source>
</evidence>
<evidence type="ECO:0000256" key="5">
    <source>
        <dbReference type="ARBA" id="ARBA00022833"/>
    </source>
</evidence>
<evidence type="ECO:0000313" key="9">
    <source>
        <dbReference type="EMBL" id="NMH79998.1"/>
    </source>
</evidence>
<dbReference type="RefSeq" id="WP_169398062.1">
    <property type="nucleotide sequence ID" value="NZ_BAAAJH010000001.1"/>
</dbReference>
<dbReference type="InterPro" id="IPR045090">
    <property type="entry name" value="Pept_M3A_M3B"/>
</dbReference>
<evidence type="ECO:0000256" key="3">
    <source>
        <dbReference type="ARBA" id="ARBA00022723"/>
    </source>
</evidence>
<dbReference type="Proteomes" id="UP001296706">
    <property type="component" value="Unassembled WGS sequence"/>
</dbReference>
<dbReference type="EMBL" id="JAAXKY010000085">
    <property type="protein sequence ID" value="NMH79998.1"/>
    <property type="molecule type" value="Genomic_DNA"/>
</dbReference>